<evidence type="ECO:0000313" key="1">
    <source>
        <dbReference type="EMBL" id="KAH6926911.1"/>
    </source>
</evidence>
<keyword evidence="2" id="KW-1185">Reference proteome</keyword>
<name>A0ACB7RW20_HYAAI</name>
<gene>
    <name evidence="1" type="ORF">HPB50_023527</name>
</gene>
<reference evidence="1" key="1">
    <citation type="submission" date="2020-05" db="EMBL/GenBank/DDBJ databases">
        <title>Large-scale comparative analyses of tick genomes elucidate their genetic diversity and vector capacities.</title>
        <authorList>
            <person name="Jia N."/>
            <person name="Wang J."/>
            <person name="Shi W."/>
            <person name="Du L."/>
            <person name="Sun Y."/>
            <person name="Zhan W."/>
            <person name="Jiang J."/>
            <person name="Wang Q."/>
            <person name="Zhang B."/>
            <person name="Ji P."/>
            <person name="Sakyi L.B."/>
            <person name="Cui X."/>
            <person name="Yuan T."/>
            <person name="Jiang B."/>
            <person name="Yang W."/>
            <person name="Lam T.T.-Y."/>
            <person name="Chang Q."/>
            <person name="Ding S."/>
            <person name="Wang X."/>
            <person name="Zhu J."/>
            <person name="Ruan X."/>
            <person name="Zhao L."/>
            <person name="Wei J."/>
            <person name="Que T."/>
            <person name="Du C."/>
            <person name="Cheng J."/>
            <person name="Dai P."/>
            <person name="Han X."/>
            <person name="Huang E."/>
            <person name="Gao Y."/>
            <person name="Liu J."/>
            <person name="Shao H."/>
            <person name="Ye R."/>
            <person name="Li L."/>
            <person name="Wei W."/>
            <person name="Wang X."/>
            <person name="Wang C."/>
            <person name="Yang T."/>
            <person name="Huo Q."/>
            <person name="Li W."/>
            <person name="Guo W."/>
            <person name="Chen H."/>
            <person name="Zhou L."/>
            <person name="Ni X."/>
            <person name="Tian J."/>
            <person name="Zhou Y."/>
            <person name="Sheng Y."/>
            <person name="Liu T."/>
            <person name="Pan Y."/>
            <person name="Xia L."/>
            <person name="Li J."/>
            <person name="Zhao F."/>
            <person name="Cao W."/>
        </authorList>
    </citation>
    <scope>NUCLEOTIDE SEQUENCE</scope>
    <source>
        <strain evidence="1">Hyas-2018</strain>
    </source>
</reference>
<evidence type="ECO:0000313" key="2">
    <source>
        <dbReference type="Proteomes" id="UP000821845"/>
    </source>
</evidence>
<organism evidence="1 2">
    <name type="scientific">Hyalomma asiaticum</name>
    <name type="common">Tick</name>
    <dbReference type="NCBI Taxonomy" id="266040"/>
    <lineage>
        <taxon>Eukaryota</taxon>
        <taxon>Metazoa</taxon>
        <taxon>Ecdysozoa</taxon>
        <taxon>Arthropoda</taxon>
        <taxon>Chelicerata</taxon>
        <taxon>Arachnida</taxon>
        <taxon>Acari</taxon>
        <taxon>Parasitiformes</taxon>
        <taxon>Ixodida</taxon>
        <taxon>Ixodoidea</taxon>
        <taxon>Ixodidae</taxon>
        <taxon>Hyalomminae</taxon>
        <taxon>Hyalomma</taxon>
    </lineage>
</organism>
<accession>A0ACB7RW20</accession>
<sequence length="262" mass="30219">MVLDSSSFKICAKFTAAERGGPVRDELARETVSPFEAASQELYDTAGGKRWYGGHFYELRQIVHSDENVAVTRCSFRQRPDVVYSHSVEDGMRRRDRRKMIHEQHHLEAAAYSVNTAVQSSTGSSPYEVVYGQLPRLGATLSLDTPVKVGRSIPRQTLCRNIREDARKRIERAQKVQKRYDRRRQQAPEYRIGDEVWVQRGAPSSSKKFGAKFEGPFVITERVGENTWRVRSQTFDSRADKRKRNDFPVHVSRLKNCIRRQT</sequence>
<dbReference type="EMBL" id="CM023487">
    <property type="protein sequence ID" value="KAH6926911.1"/>
    <property type="molecule type" value="Genomic_DNA"/>
</dbReference>
<comment type="caution">
    <text evidence="1">The sequence shown here is derived from an EMBL/GenBank/DDBJ whole genome shotgun (WGS) entry which is preliminary data.</text>
</comment>
<proteinExistence type="predicted"/>
<protein>
    <submittedName>
        <fullName evidence="1">Uncharacterized protein</fullName>
    </submittedName>
</protein>
<dbReference type="Proteomes" id="UP000821845">
    <property type="component" value="Chromosome 7"/>
</dbReference>